<proteinExistence type="predicted"/>
<reference evidence="1 2" key="1">
    <citation type="submission" date="2023-11" db="EMBL/GenBank/DDBJ databases">
        <authorList>
            <person name="Okamura Y."/>
        </authorList>
    </citation>
    <scope>NUCLEOTIDE SEQUENCE [LARGE SCALE GENOMIC DNA]</scope>
</reference>
<evidence type="ECO:0008006" key="3">
    <source>
        <dbReference type="Google" id="ProtNLM"/>
    </source>
</evidence>
<dbReference type="EMBL" id="CAVLEF010000248">
    <property type="protein sequence ID" value="CAK1553850.1"/>
    <property type="molecule type" value="Genomic_DNA"/>
</dbReference>
<dbReference type="SUPFAM" id="SSF56219">
    <property type="entry name" value="DNase I-like"/>
    <property type="match status" value="1"/>
</dbReference>
<dbReference type="InterPro" id="IPR036691">
    <property type="entry name" value="Endo/exonu/phosph_ase_sf"/>
</dbReference>
<name>A0AAV1JX11_9NEOP</name>
<protein>
    <recommendedName>
        <fullName evidence="3">Endonuclease/exonuclease/phosphatase domain-containing protein</fullName>
    </recommendedName>
</protein>
<comment type="caution">
    <text evidence="1">The sequence shown here is derived from an EMBL/GenBank/DDBJ whole genome shotgun (WGS) entry which is preliminary data.</text>
</comment>
<organism evidence="1 2">
    <name type="scientific">Leptosia nina</name>
    <dbReference type="NCBI Taxonomy" id="320188"/>
    <lineage>
        <taxon>Eukaryota</taxon>
        <taxon>Metazoa</taxon>
        <taxon>Ecdysozoa</taxon>
        <taxon>Arthropoda</taxon>
        <taxon>Hexapoda</taxon>
        <taxon>Insecta</taxon>
        <taxon>Pterygota</taxon>
        <taxon>Neoptera</taxon>
        <taxon>Endopterygota</taxon>
        <taxon>Lepidoptera</taxon>
        <taxon>Glossata</taxon>
        <taxon>Ditrysia</taxon>
        <taxon>Papilionoidea</taxon>
        <taxon>Pieridae</taxon>
        <taxon>Pierinae</taxon>
        <taxon>Leptosia</taxon>
    </lineage>
</organism>
<gene>
    <name evidence="1" type="ORF">LNINA_LOCUS12817</name>
</gene>
<accession>A0AAV1JX11</accession>
<dbReference type="AlphaFoldDB" id="A0AAV1JX11"/>
<dbReference type="Gene3D" id="3.60.10.10">
    <property type="entry name" value="Endonuclease/exonuclease/phosphatase"/>
    <property type="match status" value="1"/>
</dbReference>
<sequence length="137" mass="15769">MGAYVSNEGETPTFDTYRGGKSYSSFVDVTFHSANLLGLVEEWRVEEALTSSDHNAILFKIRGTKLKGIMIERTTRIYKTGKAHWTDFREKIGQLLERKSISAETLDKIRTEEELDRVVEEYTEMIKEVCEESLPKL</sequence>
<evidence type="ECO:0000313" key="2">
    <source>
        <dbReference type="Proteomes" id="UP001497472"/>
    </source>
</evidence>
<dbReference type="Proteomes" id="UP001497472">
    <property type="component" value="Unassembled WGS sequence"/>
</dbReference>
<evidence type="ECO:0000313" key="1">
    <source>
        <dbReference type="EMBL" id="CAK1553850.1"/>
    </source>
</evidence>
<keyword evidence="2" id="KW-1185">Reference proteome</keyword>